<feature type="chain" id="PRO_5013261159" evidence="2">
    <location>
        <begin position="37"/>
        <end position="87"/>
    </location>
</feature>
<gene>
    <name evidence="3" type="ORF">BOX15_Mlig023984g2</name>
</gene>
<proteinExistence type="predicted"/>
<evidence type="ECO:0000313" key="4">
    <source>
        <dbReference type="Proteomes" id="UP000215902"/>
    </source>
</evidence>
<dbReference type="AlphaFoldDB" id="A0A267E0I4"/>
<keyword evidence="2" id="KW-0732">Signal</keyword>
<protein>
    <submittedName>
        <fullName evidence="3">Uncharacterized protein</fullName>
    </submittedName>
</protein>
<feature type="signal peptide" evidence="2">
    <location>
        <begin position="1"/>
        <end position="36"/>
    </location>
</feature>
<feature type="region of interest" description="Disordered" evidence="1">
    <location>
        <begin position="66"/>
        <end position="87"/>
    </location>
</feature>
<sequence>YLTIAKALEKIRISSATMRVLQLCLFLCVLCSAVLARPPPMERPYSAGTQGAGDGKIIVCMDSPLQTVTDRPPLTPPSWPRPGRRTD</sequence>
<name>A0A267E0I4_9PLAT</name>
<organism evidence="3 4">
    <name type="scientific">Macrostomum lignano</name>
    <dbReference type="NCBI Taxonomy" id="282301"/>
    <lineage>
        <taxon>Eukaryota</taxon>
        <taxon>Metazoa</taxon>
        <taxon>Spiralia</taxon>
        <taxon>Lophotrochozoa</taxon>
        <taxon>Platyhelminthes</taxon>
        <taxon>Rhabditophora</taxon>
        <taxon>Macrostomorpha</taxon>
        <taxon>Macrostomida</taxon>
        <taxon>Macrostomidae</taxon>
        <taxon>Macrostomum</taxon>
    </lineage>
</organism>
<reference evidence="3 4" key="1">
    <citation type="submission" date="2017-06" db="EMBL/GenBank/DDBJ databases">
        <title>A platform for efficient transgenesis in Macrostomum lignano, a flatworm model organism for stem cell research.</title>
        <authorList>
            <person name="Berezikov E."/>
        </authorList>
    </citation>
    <scope>NUCLEOTIDE SEQUENCE [LARGE SCALE GENOMIC DNA]</scope>
    <source>
        <strain evidence="3">DV1</strain>
        <tissue evidence="3">Whole organism</tissue>
    </source>
</reference>
<accession>A0A267E0I4</accession>
<feature type="non-terminal residue" evidence="3">
    <location>
        <position position="1"/>
    </location>
</feature>
<dbReference type="EMBL" id="NIVC01002923">
    <property type="protein sequence ID" value="PAA54369.1"/>
    <property type="molecule type" value="Genomic_DNA"/>
</dbReference>
<evidence type="ECO:0000313" key="3">
    <source>
        <dbReference type="EMBL" id="PAA54369.1"/>
    </source>
</evidence>
<comment type="caution">
    <text evidence="3">The sequence shown here is derived from an EMBL/GenBank/DDBJ whole genome shotgun (WGS) entry which is preliminary data.</text>
</comment>
<keyword evidence="4" id="KW-1185">Reference proteome</keyword>
<evidence type="ECO:0000256" key="1">
    <source>
        <dbReference type="SAM" id="MobiDB-lite"/>
    </source>
</evidence>
<evidence type="ECO:0000256" key="2">
    <source>
        <dbReference type="SAM" id="SignalP"/>
    </source>
</evidence>
<dbReference type="Proteomes" id="UP000215902">
    <property type="component" value="Unassembled WGS sequence"/>
</dbReference>